<sequence length="186" mass="21941">METDSQLKPNIDRFVSISSLYQANTNETNEPNQPPKAKTDVYQPARITPVYYEQKTRNPALERAKKRAARFVLEDPDLCESDDLPKEIYFGSSTADRIARRKMEEKQKFEEENFTRLQMTKQEKRMNRRLLSGESLDASSGLANIQLLLQNSDEDMDYKLPPNKKKKKQLKRLRHKKKDRHRGKRR</sequence>
<reference evidence="2" key="1">
    <citation type="submission" date="2024-06" db="EMBL/GenBank/DDBJ databases">
        <authorList>
            <person name="Liu X."/>
            <person name="Lenzi L."/>
            <person name="Haldenby T S."/>
            <person name="Uol C."/>
        </authorList>
    </citation>
    <scope>NUCLEOTIDE SEQUENCE</scope>
</reference>
<name>A0AAV2TC90_CALDB</name>
<comment type="caution">
    <text evidence="2">The sequence shown here is derived from an EMBL/GenBank/DDBJ whole genome shotgun (WGS) entry which is preliminary data.</text>
</comment>
<feature type="region of interest" description="Disordered" evidence="1">
    <location>
        <begin position="22"/>
        <end position="43"/>
    </location>
</feature>
<evidence type="ECO:0000256" key="1">
    <source>
        <dbReference type="SAM" id="MobiDB-lite"/>
    </source>
</evidence>
<dbReference type="EMBL" id="CAXLJL010000245">
    <property type="protein sequence ID" value="CAL5135102.1"/>
    <property type="molecule type" value="Genomic_DNA"/>
</dbReference>
<evidence type="ECO:0000313" key="3">
    <source>
        <dbReference type="Proteomes" id="UP001497525"/>
    </source>
</evidence>
<dbReference type="AlphaFoldDB" id="A0AAV2TC90"/>
<proteinExistence type="predicted"/>
<organism evidence="2 3">
    <name type="scientific">Calicophoron daubneyi</name>
    <name type="common">Rumen fluke</name>
    <name type="synonym">Paramphistomum daubneyi</name>
    <dbReference type="NCBI Taxonomy" id="300641"/>
    <lineage>
        <taxon>Eukaryota</taxon>
        <taxon>Metazoa</taxon>
        <taxon>Spiralia</taxon>
        <taxon>Lophotrochozoa</taxon>
        <taxon>Platyhelminthes</taxon>
        <taxon>Trematoda</taxon>
        <taxon>Digenea</taxon>
        <taxon>Plagiorchiida</taxon>
        <taxon>Pronocephalata</taxon>
        <taxon>Paramphistomoidea</taxon>
        <taxon>Paramphistomidae</taxon>
        <taxon>Calicophoron</taxon>
    </lineage>
</organism>
<feature type="region of interest" description="Disordered" evidence="1">
    <location>
        <begin position="151"/>
        <end position="186"/>
    </location>
</feature>
<accession>A0AAV2TC90</accession>
<protein>
    <submittedName>
        <fullName evidence="2">Uncharacterized protein</fullName>
    </submittedName>
</protein>
<gene>
    <name evidence="2" type="ORF">CDAUBV1_LOCUS9162</name>
</gene>
<feature type="compositionally biased region" description="Basic residues" evidence="1">
    <location>
        <begin position="162"/>
        <end position="186"/>
    </location>
</feature>
<evidence type="ECO:0000313" key="2">
    <source>
        <dbReference type="EMBL" id="CAL5135102.1"/>
    </source>
</evidence>
<dbReference type="Proteomes" id="UP001497525">
    <property type="component" value="Unassembled WGS sequence"/>
</dbReference>